<keyword evidence="3 4" id="KW-0067">ATP-binding</keyword>
<dbReference type="NCBIfam" id="TIGR02727">
    <property type="entry name" value="MTHFS_bact"/>
    <property type="match status" value="1"/>
</dbReference>
<feature type="binding site" evidence="4">
    <location>
        <begin position="126"/>
        <end position="134"/>
    </location>
    <ligand>
        <name>ATP</name>
        <dbReference type="ChEBI" id="CHEBI:30616"/>
    </ligand>
</feature>
<dbReference type="AlphaFoldDB" id="A0A1I0NC81"/>
<reference evidence="6 7" key="1">
    <citation type="submission" date="2016-10" db="EMBL/GenBank/DDBJ databases">
        <authorList>
            <person name="de Groot N.N."/>
        </authorList>
    </citation>
    <scope>NUCLEOTIDE SEQUENCE [LARGE SCALE GENOMIC DNA]</scope>
    <source>
        <strain evidence="6 7">DSM 29439</strain>
    </source>
</reference>
<feature type="binding site" evidence="4">
    <location>
        <position position="48"/>
    </location>
    <ligand>
        <name>substrate</name>
    </ligand>
</feature>
<proteinExistence type="inferred from homology"/>
<dbReference type="Proteomes" id="UP000199650">
    <property type="component" value="Unassembled WGS sequence"/>
</dbReference>
<evidence type="ECO:0000256" key="4">
    <source>
        <dbReference type="PIRSR" id="PIRSR006806-1"/>
    </source>
</evidence>
<dbReference type="PIRSF" id="PIRSF006806">
    <property type="entry name" value="FTHF_cligase"/>
    <property type="match status" value="1"/>
</dbReference>
<dbReference type="GO" id="GO:0009396">
    <property type="term" value="P:folic acid-containing compound biosynthetic process"/>
    <property type="evidence" value="ECO:0007669"/>
    <property type="project" value="TreeGrafter"/>
</dbReference>
<gene>
    <name evidence="6" type="ORF">SAMN05444851_0716</name>
</gene>
<keyword evidence="2 4" id="KW-0547">Nucleotide-binding</keyword>
<keyword evidence="5" id="KW-0460">Magnesium</keyword>
<evidence type="ECO:0000256" key="3">
    <source>
        <dbReference type="ARBA" id="ARBA00022840"/>
    </source>
</evidence>
<dbReference type="EC" id="6.3.3.2" evidence="5"/>
<dbReference type="GO" id="GO:0005524">
    <property type="term" value="F:ATP binding"/>
    <property type="evidence" value="ECO:0007669"/>
    <property type="project" value="UniProtKB-KW"/>
</dbReference>
<name>A0A1I0NC81_9RHOB</name>
<evidence type="ECO:0000256" key="2">
    <source>
        <dbReference type="ARBA" id="ARBA00022741"/>
    </source>
</evidence>
<dbReference type="GO" id="GO:0030272">
    <property type="term" value="F:5-formyltetrahydrofolate cyclo-ligase activity"/>
    <property type="evidence" value="ECO:0007669"/>
    <property type="project" value="UniProtKB-EC"/>
</dbReference>
<dbReference type="PANTHER" id="PTHR23407:SF1">
    <property type="entry name" value="5-FORMYLTETRAHYDROFOLATE CYCLO-LIGASE"/>
    <property type="match status" value="1"/>
</dbReference>
<dbReference type="InterPro" id="IPR024185">
    <property type="entry name" value="FTHF_cligase-like_sf"/>
</dbReference>
<dbReference type="RefSeq" id="WP_091431990.1">
    <property type="nucleotide sequence ID" value="NZ_FOJB01000001.1"/>
</dbReference>
<organism evidence="6 7">
    <name type="scientific">Aliiroseovarius sediminilitoris</name>
    <dbReference type="NCBI Taxonomy" id="1173584"/>
    <lineage>
        <taxon>Bacteria</taxon>
        <taxon>Pseudomonadati</taxon>
        <taxon>Pseudomonadota</taxon>
        <taxon>Alphaproteobacteria</taxon>
        <taxon>Rhodobacterales</taxon>
        <taxon>Paracoccaceae</taxon>
        <taxon>Aliiroseovarius</taxon>
    </lineage>
</organism>
<evidence type="ECO:0000313" key="7">
    <source>
        <dbReference type="Proteomes" id="UP000199650"/>
    </source>
</evidence>
<evidence type="ECO:0000256" key="1">
    <source>
        <dbReference type="ARBA" id="ARBA00010638"/>
    </source>
</evidence>
<dbReference type="EMBL" id="FOJB01000001">
    <property type="protein sequence ID" value="SEV98836.1"/>
    <property type="molecule type" value="Genomic_DNA"/>
</dbReference>
<dbReference type="PANTHER" id="PTHR23407">
    <property type="entry name" value="ATPASE INHIBITOR/5-FORMYLTETRAHYDROFOLATE CYCLO-LIGASE"/>
    <property type="match status" value="1"/>
</dbReference>
<feature type="binding site" evidence="4">
    <location>
        <begin position="5"/>
        <end position="9"/>
    </location>
    <ligand>
        <name>ATP</name>
        <dbReference type="ChEBI" id="CHEBI:30616"/>
    </ligand>
</feature>
<evidence type="ECO:0000313" key="6">
    <source>
        <dbReference type="EMBL" id="SEV98836.1"/>
    </source>
</evidence>
<feature type="binding site" evidence="4">
    <location>
        <position position="53"/>
    </location>
    <ligand>
        <name>substrate</name>
    </ligand>
</feature>
<dbReference type="InterPro" id="IPR002698">
    <property type="entry name" value="FTHF_cligase"/>
</dbReference>
<comment type="cofactor">
    <cofactor evidence="5">
        <name>Mg(2+)</name>
        <dbReference type="ChEBI" id="CHEBI:18420"/>
    </cofactor>
</comment>
<keyword evidence="5" id="KW-0479">Metal-binding</keyword>
<dbReference type="InterPro" id="IPR037171">
    <property type="entry name" value="NagB/RpiA_transferase-like"/>
</dbReference>
<dbReference type="SUPFAM" id="SSF100950">
    <property type="entry name" value="NagB/RpiA/CoA transferase-like"/>
    <property type="match status" value="1"/>
</dbReference>
<dbReference type="GO" id="GO:0046872">
    <property type="term" value="F:metal ion binding"/>
    <property type="evidence" value="ECO:0007669"/>
    <property type="project" value="UniProtKB-KW"/>
</dbReference>
<dbReference type="Gene3D" id="3.40.50.10420">
    <property type="entry name" value="NagB/RpiA/CoA transferase-like"/>
    <property type="match status" value="1"/>
</dbReference>
<keyword evidence="6" id="KW-0436">Ligase</keyword>
<dbReference type="OrthoDB" id="9801938at2"/>
<comment type="catalytic activity">
    <reaction evidence="5">
        <text>(6S)-5-formyl-5,6,7,8-tetrahydrofolate + ATP = (6R)-5,10-methenyltetrahydrofolate + ADP + phosphate</text>
        <dbReference type="Rhea" id="RHEA:10488"/>
        <dbReference type="ChEBI" id="CHEBI:30616"/>
        <dbReference type="ChEBI" id="CHEBI:43474"/>
        <dbReference type="ChEBI" id="CHEBI:57455"/>
        <dbReference type="ChEBI" id="CHEBI:57457"/>
        <dbReference type="ChEBI" id="CHEBI:456216"/>
        <dbReference type="EC" id="6.3.3.2"/>
    </reaction>
</comment>
<evidence type="ECO:0000256" key="5">
    <source>
        <dbReference type="RuleBase" id="RU361279"/>
    </source>
</evidence>
<keyword evidence="7" id="KW-1185">Reference proteome</keyword>
<protein>
    <recommendedName>
        <fullName evidence="5">5-formyltetrahydrofolate cyclo-ligase</fullName>
        <ecNumber evidence="5">6.3.3.2</ecNumber>
    </recommendedName>
</protein>
<dbReference type="GO" id="GO:0035999">
    <property type="term" value="P:tetrahydrofolate interconversion"/>
    <property type="evidence" value="ECO:0007669"/>
    <property type="project" value="TreeGrafter"/>
</dbReference>
<dbReference type="Pfam" id="PF01812">
    <property type="entry name" value="5-FTHF_cyc-lig"/>
    <property type="match status" value="1"/>
</dbReference>
<dbReference type="STRING" id="1173584.SAMN05444851_0716"/>
<comment type="similarity">
    <text evidence="1 5">Belongs to the 5-formyltetrahydrofolate cyclo-ligase family.</text>
</comment>
<sequence>MKTIKARARKAAFARRKDVHSEARSAAGVANLLSVVTEHKGKTLSGYVPIRTEITPVPVMAAMATHGPVCVPVTGQLGEPLRFALWTPDCEMTEGAFGAFIPATRQFVEPEVLIVPLLSFDRHGGRLGYGGGFYDRTLEGLRAKRPTLAIGYAYSAQEVDAVPLEPTDQLLDAIVTDEGVHWV</sequence>
<accession>A0A1I0NC81</accession>